<proteinExistence type="predicted"/>
<protein>
    <submittedName>
        <fullName evidence="2">Unnamed protein product</fullName>
    </submittedName>
</protein>
<dbReference type="AlphaFoldDB" id="A0AAV1HIC6"/>
<evidence type="ECO:0000256" key="1">
    <source>
        <dbReference type="SAM" id="MobiDB-lite"/>
    </source>
</evidence>
<evidence type="ECO:0000313" key="3">
    <source>
        <dbReference type="Proteomes" id="UP001178508"/>
    </source>
</evidence>
<gene>
    <name evidence="2" type="ORF">XNOV1_A014415</name>
</gene>
<name>A0AAV1HIC6_XYRNO</name>
<sequence>MQMVVQHVPGMEGVTQWEGKRSINRASCGSGGPDGRHEGPGLHWSLALESTGAPTSTGHIPQDVCP</sequence>
<organism evidence="2 3">
    <name type="scientific">Xyrichtys novacula</name>
    <name type="common">Pearly razorfish</name>
    <name type="synonym">Hemipteronotus novacula</name>
    <dbReference type="NCBI Taxonomy" id="13765"/>
    <lineage>
        <taxon>Eukaryota</taxon>
        <taxon>Metazoa</taxon>
        <taxon>Chordata</taxon>
        <taxon>Craniata</taxon>
        <taxon>Vertebrata</taxon>
        <taxon>Euteleostomi</taxon>
        <taxon>Actinopterygii</taxon>
        <taxon>Neopterygii</taxon>
        <taxon>Teleostei</taxon>
        <taxon>Neoteleostei</taxon>
        <taxon>Acanthomorphata</taxon>
        <taxon>Eupercaria</taxon>
        <taxon>Labriformes</taxon>
        <taxon>Labridae</taxon>
        <taxon>Xyrichtys</taxon>
    </lineage>
</organism>
<keyword evidence="3" id="KW-1185">Reference proteome</keyword>
<evidence type="ECO:0000313" key="2">
    <source>
        <dbReference type="EMBL" id="CAJ1085109.1"/>
    </source>
</evidence>
<accession>A0AAV1HIC6</accession>
<dbReference type="Proteomes" id="UP001178508">
    <property type="component" value="Chromosome 22"/>
</dbReference>
<reference evidence="2" key="1">
    <citation type="submission" date="2023-08" db="EMBL/GenBank/DDBJ databases">
        <authorList>
            <person name="Alioto T."/>
            <person name="Alioto T."/>
            <person name="Gomez Garrido J."/>
        </authorList>
    </citation>
    <scope>NUCLEOTIDE SEQUENCE</scope>
</reference>
<feature type="region of interest" description="Disordered" evidence="1">
    <location>
        <begin position="15"/>
        <end position="42"/>
    </location>
</feature>
<dbReference type="EMBL" id="OY660885">
    <property type="protein sequence ID" value="CAJ1085109.1"/>
    <property type="molecule type" value="Genomic_DNA"/>
</dbReference>